<proteinExistence type="predicted"/>
<evidence type="ECO:0000313" key="2">
    <source>
        <dbReference type="Proteomes" id="UP000027583"/>
    </source>
</evidence>
<dbReference type="EMBL" id="CBLX010000023">
    <property type="protein sequence ID" value="CDG40760.1"/>
    <property type="molecule type" value="Genomic_DNA"/>
</dbReference>
<protein>
    <submittedName>
        <fullName evidence="1">Uncharacterized protein</fullName>
    </submittedName>
</protein>
<organism evidence="1 2">
    <name type="scientific">Asaia bogorensis</name>
    <dbReference type="NCBI Taxonomy" id="91915"/>
    <lineage>
        <taxon>Bacteria</taxon>
        <taxon>Pseudomonadati</taxon>
        <taxon>Pseudomonadota</taxon>
        <taxon>Alphaproteobacteria</taxon>
        <taxon>Acetobacterales</taxon>
        <taxon>Acetobacteraceae</taxon>
        <taxon>Asaia</taxon>
    </lineage>
</organism>
<reference evidence="1 2" key="2">
    <citation type="journal article" date="2014" name="PLoS ONE">
        <title>Evolution of mitochondria reconstructed from the energy metabolism of living bacteria.</title>
        <authorList>
            <person name="Degli Esposti M."/>
            <person name="Chouaia B."/>
            <person name="Comandatore F."/>
            <person name="Crotti E."/>
            <person name="Sassera D."/>
            <person name="Lievens P.M."/>
            <person name="Daffonchio D."/>
            <person name="Bandi C."/>
        </authorList>
    </citation>
    <scope>NUCLEOTIDE SEQUENCE [LARGE SCALE GENOMIC DNA]</scope>
    <source>
        <strain evidence="1 2">SF2.1</strain>
    </source>
</reference>
<reference evidence="1 2" key="1">
    <citation type="journal article" date="2014" name="Genome Biol. Evol.">
        <title>Acetic acid bacteria genomes reveal functional traits for adaptation to life in insect guts.</title>
        <authorList>
            <person name="Chouaia B."/>
            <person name="Gaiarsa S."/>
            <person name="Crotti E."/>
            <person name="Comandatore F."/>
            <person name="Degli Esposti M."/>
            <person name="Ricci I."/>
            <person name="Alma A."/>
            <person name="Favia G."/>
            <person name="Bandi C."/>
            <person name="Daffonchio D."/>
        </authorList>
    </citation>
    <scope>NUCLEOTIDE SEQUENCE [LARGE SCALE GENOMIC DNA]</scope>
    <source>
        <strain evidence="1 2">SF2.1</strain>
    </source>
</reference>
<dbReference type="AlphaFoldDB" id="A0A060QIL5"/>
<sequence>MAGAIGGLLELEGSVPLRLGRSLARCTMGRQDDRCARDTRETRKSGFSTGTQGFDTRRILARRGERDMGVSITHRHTFKRGKAQDIGCAGFILNQAQGLENPALVFLVGGFFKIGHGCPLATGRFWRRGRALSLSFNMAGSGSRNHLRV</sequence>
<comment type="caution">
    <text evidence="1">The sequence shown here is derived from an EMBL/GenBank/DDBJ whole genome shotgun (WGS) entry which is preliminary data.</text>
</comment>
<dbReference type="Proteomes" id="UP000027583">
    <property type="component" value="Unassembled WGS sequence"/>
</dbReference>
<evidence type="ECO:0000313" key="1">
    <source>
        <dbReference type="EMBL" id="CDG40760.1"/>
    </source>
</evidence>
<name>A0A060QIL5_9PROT</name>
<gene>
    <name evidence="1" type="ORF">ASAP_2715</name>
</gene>
<accession>A0A060QIL5</accession>